<gene>
    <name evidence="2" type="ORF">ACFQE5_22675</name>
</gene>
<dbReference type="InterPro" id="IPR005025">
    <property type="entry name" value="FMN_Rdtase-like_dom"/>
</dbReference>
<accession>A0ABW1J980</accession>
<dbReference type="SUPFAM" id="SSF52218">
    <property type="entry name" value="Flavoproteins"/>
    <property type="match status" value="1"/>
</dbReference>
<evidence type="ECO:0000259" key="1">
    <source>
        <dbReference type="Pfam" id="PF03358"/>
    </source>
</evidence>
<dbReference type="InterPro" id="IPR050712">
    <property type="entry name" value="NAD(P)H-dep_reductase"/>
</dbReference>
<dbReference type="Pfam" id="PF03358">
    <property type="entry name" value="FMN_red"/>
    <property type="match status" value="1"/>
</dbReference>
<dbReference type="Proteomes" id="UP001596302">
    <property type="component" value="Unassembled WGS sequence"/>
</dbReference>
<comment type="caution">
    <text evidence="2">The sequence shown here is derived from an EMBL/GenBank/DDBJ whole genome shotgun (WGS) entry which is preliminary data.</text>
</comment>
<dbReference type="PANTHER" id="PTHR30543:SF21">
    <property type="entry name" value="NAD(P)H-DEPENDENT FMN REDUCTASE LOT6"/>
    <property type="match status" value="1"/>
</dbReference>
<sequence length="193" mass="21025">MNEDRLVVCGIAGSLRKQSWNWMLLRAAALLAPDDIEVRLSKQLPDIPLFNEDLLVDEPPAVGALRAEVAEADALMIATPEYNGGVPGVLKNVLDWLSLPLGRSVLEGKPVAIMGASPGRLGTARSQFELRNTFVFSRSPVLPGPEVLVSHADQHFDAAGRLTDQLAIDRIGLLFDGLRQYARLNKQEVVLLP</sequence>
<dbReference type="RefSeq" id="WP_379587916.1">
    <property type="nucleotide sequence ID" value="NZ_JBHSQW010000044.1"/>
</dbReference>
<name>A0ABW1J980_9PSEU</name>
<proteinExistence type="predicted"/>
<dbReference type="PANTHER" id="PTHR30543">
    <property type="entry name" value="CHROMATE REDUCTASE"/>
    <property type="match status" value="1"/>
</dbReference>
<dbReference type="Gene3D" id="3.40.50.360">
    <property type="match status" value="1"/>
</dbReference>
<evidence type="ECO:0000313" key="3">
    <source>
        <dbReference type="Proteomes" id="UP001596302"/>
    </source>
</evidence>
<dbReference type="InterPro" id="IPR029039">
    <property type="entry name" value="Flavoprotein-like_sf"/>
</dbReference>
<keyword evidence="3" id="KW-1185">Reference proteome</keyword>
<dbReference type="EC" id="1.-.-.-" evidence="2"/>
<protein>
    <submittedName>
        <fullName evidence="2">NADPH-dependent FMN reductase</fullName>
        <ecNumber evidence="2">1.-.-.-</ecNumber>
    </submittedName>
</protein>
<reference evidence="3" key="1">
    <citation type="journal article" date="2019" name="Int. J. Syst. Evol. Microbiol.">
        <title>The Global Catalogue of Microorganisms (GCM) 10K type strain sequencing project: providing services to taxonomists for standard genome sequencing and annotation.</title>
        <authorList>
            <consortium name="The Broad Institute Genomics Platform"/>
            <consortium name="The Broad Institute Genome Sequencing Center for Infectious Disease"/>
            <person name="Wu L."/>
            <person name="Ma J."/>
        </authorList>
    </citation>
    <scope>NUCLEOTIDE SEQUENCE [LARGE SCALE GENOMIC DNA]</scope>
    <source>
        <strain evidence="3">CCM 8391</strain>
    </source>
</reference>
<keyword evidence="2" id="KW-0560">Oxidoreductase</keyword>
<feature type="domain" description="NADPH-dependent FMN reductase-like" evidence="1">
    <location>
        <begin position="8"/>
        <end position="153"/>
    </location>
</feature>
<dbReference type="EMBL" id="JBHSQW010000044">
    <property type="protein sequence ID" value="MFC5997020.1"/>
    <property type="molecule type" value="Genomic_DNA"/>
</dbReference>
<dbReference type="GO" id="GO:0016491">
    <property type="term" value="F:oxidoreductase activity"/>
    <property type="evidence" value="ECO:0007669"/>
    <property type="project" value="UniProtKB-KW"/>
</dbReference>
<evidence type="ECO:0000313" key="2">
    <source>
        <dbReference type="EMBL" id="MFC5997020.1"/>
    </source>
</evidence>
<organism evidence="2 3">
    <name type="scientific">Pseudonocardia hispaniensis</name>
    <dbReference type="NCBI Taxonomy" id="904933"/>
    <lineage>
        <taxon>Bacteria</taxon>
        <taxon>Bacillati</taxon>
        <taxon>Actinomycetota</taxon>
        <taxon>Actinomycetes</taxon>
        <taxon>Pseudonocardiales</taxon>
        <taxon>Pseudonocardiaceae</taxon>
        <taxon>Pseudonocardia</taxon>
    </lineage>
</organism>